<dbReference type="Proteomes" id="UP001499852">
    <property type="component" value="Unassembled WGS sequence"/>
</dbReference>
<evidence type="ECO:0000313" key="1">
    <source>
        <dbReference type="EMBL" id="GAA5143354.1"/>
    </source>
</evidence>
<comment type="caution">
    <text evidence="1">The sequence shown here is derived from an EMBL/GenBank/DDBJ whole genome shotgun (WGS) entry which is preliminary data.</text>
</comment>
<reference evidence="2" key="1">
    <citation type="journal article" date="2019" name="Int. J. Syst. Evol. Microbiol.">
        <title>The Global Catalogue of Microorganisms (GCM) 10K type strain sequencing project: providing services to taxonomists for standard genome sequencing and annotation.</title>
        <authorList>
            <consortium name="The Broad Institute Genomics Platform"/>
            <consortium name="The Broad Institute Genome Sequencing Center for Infectious Disease"/>
            <person name="Wu L."/>
            <person name="Ma J."/>
        </authorList>
    </citation>
    <scope>NUCLEOTIDE SEQUENCE [LARGE SCALE GENOMIC DNA]</scope>
    <source>
        <strain evidence="2">JCM 18053</strain>
    </source>
</reference>
<protein>
    <submittedName>
        <fullName evidence="1">Uncharacterized protein</fullName>
    </submittedName>
</protein>
<keyword evidence="2" id="KW-1185">Reference proteome</keyword>
<organism evidence="1 2">
    <name type="scientific">Prosthecobacter algae</name>
    <dbReference type="NCBI Taxonomy" id="1144682"/>
    <lineage>
        <taxon>Bacteria</taxon>
        <taxon>Pseudomonadati</taxon>
        <taxon>Verrucomicrobiota</taxon>
        <taxon>Verrucomicrobiia</taxon>
        <taxon>Verrucomicrobiales</taxon>
        <taxon>Verrucomicrobiaceae</taxon>
        <taxon>Prosthecobacter</taxon>
    </lineage>
</organism>
<dbReference type="EMBL" id="BAABIA010000006">
    <property type="protein sequence ID" value="GAA5143354.1"/>
    <property type="molecule type" value="Genomic_DNA"/>
</dbReference>
<accession>A0ABP9PAT0</accession>
<gene>
    <name evidence="1" type="ORF">GCM10023213_30950</name>
</gene>
<proteinExistence type="predicted"/>
<name>A0ABP9PAT0_9BACT</name>
<sequence length="215" mass="23845">MLFHAGIVTYLTMKLTPYLLALVSLTLVNCATQDGTLVVDSHNGQTGQSVRKVYSKYYDDGAWLTPGHLGLSVVVDHEKASLPLVSGAQQSMGALTPSDSLARGKVTIYLWNYDKTAHPVRILRVSSGRSSFTLDNKVLIAAPQDRSGEAVGNLEIFNYATELPVKVEYELNGRRGSLSLKVMRRTQAELNRHYDDPSTIPYPWYQAKMTSPWLL</sequence>
<evidence type="ECO:0000313" key="2">
    <source>
        <dbReference type="Proteomes" id="UP001499852"/>
    </source>
</evidence>